<dbReference type="Gene3D" id="1.20.1250.20">
    <property type="entry name" value="MFS general substrate transporter like domains"/>
    <property type="match status" value="1"/>
</dbReference>
<dbReference type="AlphaFoldDB" id="M2UIJ1"/>
<evidence type="ECO:0000259" key="7">
    <source>
        <dbReference type="PROSITE" id="PS50850"/>
    </source>
</evidence>
<keyword evidence="4 6" id="KW-0472">Membrane</keyword>
<accession>M2UIJ1</accession>
<evidence type="ECO:0000313" key="8">
    <source>
        <dbReference type="EMBL" id="EMD87752.1"/>
    </source>
</evidence>
<dbReference type="SUPFAM" id="SSF103473">
    <property type="entry name" value="MFS general substrate transporter"/>
    <property type="match status" value="1"/>
</dbReference>
<feature type="transmembrane region" description="Helical" evidence="6">
    <location>
        <begin position="424"/>
        <end position="443"/>
    </location>
</feature>
<gene>
    <name evidence="8" type="ORF">COCHEDRAFT_73195</name>
</gene>
<feature type="region of interest" description="Disordered" evidence="5">
    <location>
        <begin position="22"/>
        <end position="71"/>
    </location>
</feature>
<evidence type="ECO:0000256" key="3">
    <source>
        <dbReference type="ARBA" id="ARBA00022989"/>
    </source>
</evidence>
<protein>
    <recommendedName>
        <fullName evidence="7">Major facilitator superfamily (MFS) profile domain-containing protein</fullName>
    </recommendedName>
</protein>
<dbReference type="OMA" id="GIFGCPP"/>
<feature type="transmembrane region" description="Helical" evidence="6">
    <location>
        <begin position="232"/>
        <end position="256"/>
    </location>
</feature>
<evidence type="ECO:0000256" key="4">
    <source>
        <dbReference type="ARBA" id="ARBA00023136"/>
    </source>
</evidence>
<feature type="transmembrane region" description="Helical" evidence="6">
    <location>
        <begin position="142"/>
        <end position="163"/>
    </location>
</feature>
<dbReference type="InterPro" id="IPR011701">
    <property type="entry name" value="MFS"/>
</dbReference>
<dbReference type="GO" id="GO:0022857">
    <property type="term" value="F:transmembrane transporter activity"/>
    <property type="evidence" value="ECO:0007669"/>
    <property type="project" value="InterPro"/>
</dbReference>
<feature type="transmembrane region" description="Helical" evidence="6">
    <location>
        <begin position="517"/>
        <end position="537"/>
    </location>
</feature>
<feature type="transmembrane region" description="Helical" evidence="6">
    <location>
        <begin position="268"/>
        <end position="285"/>
    </location>
</feature>
<evidence type="ECO:0000256" key="2">
    <source>
        <dbReference type="ARBA" id="ARBA00022692"/>
    </source>
</evidence>
<feature type="transmembrane region" description="Helical" evidence="6">
    <location>
        <begin position="455"/>
        <end position="476"/>
    </location>
</feature>
<dbReference type="InterPro" id="IPR036259">
    <property type="entry name" value="MFS_trans_sf"/>
</dbReference>
<feature type="transmembrane region" description="Helical" evidence="6">
    <location>
        <begin position="108"/>
        <end position="130"/>
    </location>
</feature>
<dbReference type="InterPro" id="IPR020846">
    <property type="entry name" value="MFS_dom"/>
</dbReference>
<sequence length="552" mass="60922">MAALIQFNAIHAKTKEQLRTLNLTSTPPPIQPHLSPYEPPFERDPKAFPQDEESHDPDDDNNTPPYTSLPGISLQATNSGSHFYLVTWDSASDPTNPRNWSLSKRLKVLFLLDLVAAVVTTASSIEAPVAPQSAAFFHASESVHAFCSTGIYLMGFGLGSLVAAPASEILGRYQVYLYSLVTCECWLIGAALAPNLASLAIFRFLAGCFASAPMTVAGGSMSDLWSAREMTWTFPVFGVVGFGGPVLGPVIASYIGESKVVSWRWAEWIIVVLTGVCILVVAVAMEETYPPQLLKLKAKQLRKFTGDRRFKTAEEDEDEGLGSKLKKNFTRPFRLALEPIVVLLTFYNTLVYVVLFTFLVGYPYTFQKTYGMSQGLKNLCFLGLLVGILLSAALIPFIWTKTERLCREKGDDGSGKSIPQESRLMFAMFGAPFIPIGLFWMGWTSYETIPVWSPLAASVVIGFGTVCIFMSTYLYIIDSYQMYAASALSFQTTVRYVMASVMTIGGTTMYRDIGTHWALTVLGCIAIVVTPVPYVLYRYGVIIRRKSKFAVR</sequence>
<feature type="domain" description="Major facilitator superfamily (MFS) profile" evidence="7">
    <location>
        <begin position="108"/>
        <end position="541"/>
    </location>
</feature>
<evidence type="ECO:0000256" key="6">
    <source>
        <dbReference type="SAM" id="Phobius"/>
    </source>
</evidence>
<evidence type="ECO:0000256" key="5">
    <source>
        <dbReference type="SAM" id="MobiDB-lite"/>
    </source>
</evidence>
<reference evidence="8 9" key="1">
    <citation type="journal article" date="2012" name="PLoS Pathog.">
        <title>Diverse lifestyles and strategies of plant pathogenesis encoded in the genomes of eighteen Dothideomycetes fungi.</title>
        <authorList>
            <person name="Ohm R.A."/>
            <person name="Feau N."/>
            <person name="Henrissat B."/>
            <person name="Schoch C.L."/>
            <person name="Horwitz B.A."/>
            <person name="Barry K.W."/>
            <person name="Condon B.J."/>
            <person name="Copeland A.C."/>
            <person name="Dhillon B."/>
            <person name="Glaser F."/>
            <person name="Hesse C.N."/>
            <person name="Kosti I."/>
            <person name="LaButti K."/>
            <person name="Lindquist E.A."/>
            <person name="Lucas S."/>
            <person name="Salamov A.A."/>
            <person name="Bradshaw R.E."/>
            <person name="Ciuffetti L."/>
            <person name="Hamelin R.C."/>
            <person name="Kema G.H.J."/>
            <person name="Lawrence C."/>
            <person name="Scott J.A."/>
            <person name="Spatafora J.W."/>
            <person name="Turgeon B.G."/>
            <person name="de Wit P.J.G.M."/>
            <person name="Zhong S."/>
            <person name="Goodwin S.B."/>
            <person name="Grigoriev I.V."/>
        </authorList>
    </citation>
    <scope>NUCLEOTIDE SEQUENCE [LARGE SCALE GENOMIC DNA]</scope>
    <source>
        <strain evidence="9">C5 / ATCC 48332 / race O</strain>
    </source>
</reference>
<feature type="transmembrane region" description="Helical" evidence="6">
    <location>
        <begin position="381"/>
        <end position="399"/>
    </location>
</feature>
<feature type="compositionally biased region" description="Acidic residues" evidence="5">
    <location>
        <begin position="50"/>
        <end position="61"/>
    </location>
</feature>
<dbReference type="GO" id="GO:0005886">
    <property type="term" value="C:plasma membrane"/>
    <property type="evidence" value="ECO:0007669"/>
    <property type="project" value="TreeGrafter"/>
</dbReference>
<keyword evidence="9" id="KW-1185">Reference proteome</keyword>
<dbReference type="PROSITE" id="PS50850">
    <property type="entry name" value="MFS"/>
    <property type="match status" value="1"/>
</dbReference>
<keyword evidence="2 6" id="KW-0812">Transmembrane</keyword>
<dbReference type="EMBL" id="KB445581">
    <property type="protein sequence ID" value="EMD87752.1"/>
    <property type="molecule type" value="Genomic_DNA"/>
</dbReference>
<organism evidence="8 9">
    <name type="scientific">Cochliobolus heterostrophus (strain C5 / ATCC 48332 / race O)</name>
    <name type="common">Southern corn leaf blight fungus</name>
    <name type="synonym">Bipolaris maydis</name>
    <dbReference type="NCBI Taxonomy" id="701091"/>
    <lineage>
        <taxon>Eukaryota</taxon>
        <taxon>Fungi</taxon>
        <taxon>Dikarya</taxon>
        <taxon>Ascomycota</taxon>
        <taxon>Pezizomycotina</taxon>
        <taxon>Dothideomycetes</taxon>
        <taxon>Pleosporomycetidae</taxon>
        <taxon>Pleosporales</taxon>
        <taxon>Pleosporineae</taxon>
        <taxon>Pleosporaceae</taxon>
        <taxon>Bipolaris</taxon>
    </lineage>
</organism>
<dbReference type="PANTHER" id="PTHR23502">
    <property type="entry name" value="MAJOR FACILITATOR SUPERFAMILY"/>
    <property type="match status" value="1"/>
</dbReference>
<comment type="subcellular location">
    <subcellularLocation>
        <location evidence="1">Membrane</location>
        <topology evidence="1">Multi-pass membrane protein</topology>
    </subcellularLocation>
</comment>
<feature type="transmembrane region" description="Helical" evidence="6">
    <location>
        <begin position="335"/>
        <end position="361"/>
    </location>
</feature>
<dbReference type="OrthoDB" id="3936150at2759"/>
<dbReference type="PANTHER" id="PTHR23502:SF47">
    <property type="entry name" value="MAJOR FACILITATOR SUPERFAMILY (MFS) PROFILE DOMAIN-CONTAINING PROTEIN-RELATED"/>
    <property type="match status" value="1"/>
</dbReference>
<dbReference type="eggNOG" id="KOG0255">
    <property type="taxonomic scope" value="Eukaryota"/>
</dbReference>
<reference evidence="9" key="2">
    <citation type="journal article" date="2013" name="PLoS Genet.">
        <title>Comparative genome structure, secondary metabolite, and effector coding capacity across Cochliobolus pathogens.</title>
        <authorList>
            <person name="Condon B.J."/>
            <person name="Leng Y."/>
            <person name="Wu D."/>
            <person name="Bushley K.E."/>
            <person name="Ohm R.A."/>
            <person name="Otillar R."/>
            <person name="Martin J."/>
            <person name="Schackwitz W."/>
            <person name="Grimwood J."/>
            <person name="MohdZainudin N."/>
            <person name="Xue C."/>
            <person name="Wang R."/>
            <person name="Manning V.A."/>
            <person name="Dhillon B."/>
            <person name="Tu Z.J."/>
            <person name="Steffenson B.J."/>
            <person name="Salamov A."/>
            <person name="Sun H."/>
            <person name="Lowry S."/>
            <person name="LaButti K."/>
            <person name="Han J."/>
            <person name="Copeland A."/>
            <person name="Lindquist E."/>
            <person name="Barry K."/>
            <person name="Schmutz J."/>
            <person name="Baker S.E."/>
            <person name="Ciuffetti L.M."/>
            <person name="Grigoriev I.V."/>
            <person name="Zhong S."/>
            <person name="Turgeon B.G."/>
        </authorList>
    </citation>
    <scope>NUCLEOTIDE SEQUENCE [LARGE SCALE GENOMIC DNA]</scope>
    <source>
        <strain evidence="9">C5 / ATCC 48332 / race O</strain>
    </source>
</reference>
<name>M2UIJ1_COCH5</name>
<dbReference type="CDD" id="cd17323">
    <property type="entry name" value="MFS_Tpo1_MDR_like"/>
    <property type="match status" value="1"/>
</dbReference>
<proteinExistence type="predicted"/>
<evidence type="ECO:0000313" key="9">
    <source>
        <dbReference type="Proteomes" id="UP000016936"/>
    </source>
</evidence>
<dbReference type="Pfam" id="PF07690">
    <property type="entry name" value="MFS_1"/>
    <property type="match status" value="1"/>
</dbReference>
<dbReference type="Proteomes" id="UP000016936">
    <property type="component" value="Unassembled WGS sequence"/>
</dbReference>
<dbReference type="HOGENOM" id="CLU_008455_11_1_1"/>
<evidence type="ECO:0000256" key="1">
    <source>
        <dbReference type="ARBA" id="ARBA00004141"/>
    </source>
</evidence>
<keyword evidence="3 6" id="KW-1133">Transmembrane helix</keyword>